<sequence length="86" mass="9432">MSTTTDTTQCPYCHGTGERASIERAPAQPPTVLGRRIRAVHRGPRAVAFDEAPSAGCNDIEIDDEGVWEYIGEDETTCYYWGPADV</sequence>
<name>A0ABN2NQG7_9PSEU</name>
<reference evidence="1 2" key="1">
    <citation type="journal article" date="2019" name="Int. J. Syst. Evol. Microbiol.">
        <title>The Global Catalogue of Microorganisms (GCM) 10K type strain sequencing project: providing services to taxonomists for standard genome sequencing and annotation.</title>
        <authorList>
            <consortium name="The Broad Institute Genomics Platform"/>
            <consortium name="The Broad Institute Genome Sequencing Center for Infectious Disease"/>
            <person name="Wu L."/>
            <person name="Ma J."/>
        </authorList>
    </citation>
    <scope>NUCLEOTIDE SEQUENCE [LARGE SCALE GENOMIC DNA]</scope>
    <source>
        <strain evidence="1 2">JCM 16009</strain>
    </source>
</reference>
<accession>A0ABN2NQG7</accession>
<dbReference type="RefSeq" id="WP_344426959.1">
    <property type="nucleotide sequence ID" value="NZ_BAAAQK010000028.1"/>
</dbReference>
<dbReference type="EMBL" id="BAAAQK010000028">
    <property type="protein sequence ID" value="GAA1877366.1"/>
    <property type="molecule type" value="Genomic_DNA"/>
</dbReference>
<proteinExistence type="predicted"/>
<dbReference type="Proteomes" id="UP001500449">
    <property type="component" value="Unassembled WGS sequence"/>
</dbReference>
<protein>
    <submittedName>
        <fullName evidence="1">Uncharacterized protein</fullName>
    </submittedName>
</protein>
<keyword evidence="2" id="KW-1185">Reference proteome</keyword>
<organism evidence="1 2">
    <name type="scientific">Pseudonocardia ailaonensis</name>
    <dbReference type="NCBI Taxonomy" id="367279"/>
    <lineage>
        <taxon>Bacteria</taxon>
        <taxon>Bacillati</taxon>
        <taxon>Actinomycetota</taxon>
        <taxon>Actinomycetes</taxon>
        <taxon>Pseudonocardiales</taxon>
        <taxon>Pseudonocardiaceae</taxon>
        <taxon>Pseudonocardia</taxon>
    </lineage>
</organism>
<gene>
    <name evidence="1" type="ORF">GCM10009836_68470</name>
</gene>
<evidence type="ECO:0000313" key="2">
    <source>
        <dbReference type="Proteomes" id="UP001500449"/>
    </source>
</evidence>
<comment type="caution">
    <text evidence="1">The sequence shown here is derived from an EMBL/GenBank/DDBJ whole genome shotgun (WGS) entry which is preliminary data.</text>
</comment>
<evidence type="ECO:0000313" key="1">
    <source>
        <dbReference type="EMBL" id="GAA1877366.1"/>
    </source>
</evidence>